<evidence type="ECO:0000259" key="2">
    <source>
        <dbReference type="Pfam" id="PF23310"/>
    </source>
</evidence>
<dbReference type="Pfam" id="PF23310">
    <property type="entry name" value="TPR_27"/>
    <property type="match status" value="1"/>
</dbReference>
<evidence type="ECO:0000256" key="1">
    <source>
        <dbReference type="SAM" id="Coils"/>
    </source>
</evidence>
<dbReference type="AlphaFoldDB" id="A0A484KY38"/>
<organism evidence="3 4">
    <name type="scientific">Cuscuta campestris</name>
    <dbReference type="NCBI Taxonomy" id="132261"/>
    <lineage>
        <taxon>Eukaryota</taxon>
        <taxon>Viridiplantae</taxon>
        <taxon>Streptophyta</taxon>
        <taxon>Embryophyta</taxon>
        <taxon>Tracheophyta</taxon>
        <taxon>Spermatophyta</taxon>
        <taxon>Magnoliopsida</taxon>
        <taxon>eudicotyledons</taxon>
        <taxon>Gunneridae</taxon>
        <taxon>Pentapetalae</taxon>
        <taxon>asterids</taxon>
        <taxon>lamiids</taxon>
        <taxon>Solanales</taxon>
        <taxon>Convolvulaceae</taxon>
        <taxon>Cuscuteae</taxon>
        <taxon>Cuscuta</taxon>
        <taxon>Cuscuta subgen. Grammica</taxon>
        <taxon>Cuscuta sect. Cleistogrammica</taxon>
    </lineage>
</organism>
<sequence>MAAGKRQSTQRRRRMTAATATGIQKSSIPLLPRDLIVEVLARVACRSLDDFVNAKLSCQEWCQLGDESYVYKHASLAKFQILPGWKQQSAEKKRKTTLFLYKCIDAGNPEALFRTGVVGFFGCTEPIEYALECLKRAGNEGHVGAAYTICMISILFLGGEHREKGIMVLSAMKESKELKERVREAREELVRILRMIWKNKLRVRIQRPVCCSTADHCSRKRGWDFDEEDTSAECAYCRCDFEVFHVHKALPLLPLS</sequence>
<dbReference type="PANTHER" id="PTHR33784">
    <property type="entry name" value="OS05G0482100 PROTEIN"/>
    <property type="match status" value="1"/>
</dbReference>
<accession>A0A484KY38</accession>
<protein>
    <recommendedName>
        <fullName evidence="2">At2g35280-like TPR domain-containing protein</fullName>
    </recommendedName>
</protein>
<dbReference type="Proteomes" id="UP000595140">
    <property type="component" value="Unassembled WGS sequence"/>
</dbReference>
<dbReference type="SUPFAM" id="SSF81383">
    <property type="entry name" value="F-box domain"/>
    <property type="match status" value="1"/>
</dbReference>
<feature type="domain" description="At2g35280-like TPR" evidence="2">
    <location>
        <begin position="92"/>
        <end position="190"/>
    </location>
</feature>
<evidence type="ECO:0000313" key="4">
    <source>
        <dbReference type="Proteomes" id="UP000595140"/>
    </source>
</evidence>
<feature type="coiled-coil region" evidence="1">
    <location>
        <begin position="168"/>
        <end position="195"/>
    </location>
</feature>
<gene>
    <name evidence="3" type="ORF">CCAM_LOCUS10205</name>
</gene>
<dbReference type="EMBL" id="OOIL02000691">
    <property type="protein sequence ID" value="VFQ68429.1"/>
    <property type="molecule type" value="Genomic_DNA"/>
</dbReference>
<dbReference type="InterPro" id="IPR040338">
    <property type="entry name" value="At1g67623-like"/>
</dbReference>
<dbReference type="OrthoDB" id="1293639at2759"/>
<dbReference type="PANTHER" id="PTHR33784:SF10">
    <property type="entry name" value="F-BOX PROTEIN"/>
    <property type="match status" value="1"/>
</dbReference>
<proteinExistence type="predicted"/>
<dbReference type="InterPro" id="IPR057136">
    <property type="entry name" value="At2g35280_TPR_dom"/>
</dbReference>
<evidence type="ECO:0000313" key="3">
    <source>
        <dbReference type="EMBL" id="VFQ68429.1"/>
    </source>
</evidence>
<name>A0A484KY38_9ASTE</name>
<reference evidence="3 4" key="1">
    <citation type="submission" date="2018-04" db="EMBL/GenBank/DDBJ databases">
        <authorList>
            <person name="Vogel A."/>
        </authorList>
    </citation>
    <scope>NUCLEOTIDE SEQUENCE [LARGE SCALE GENOMIC DNA]</scope>
</reference>
<dbReference type="InterPro" id="IPR036047">
    <property type="entry name" value="F-box-like_dom_sf"/>
</dbReference>
<keyword evidence="4" id="KW-1185">Reference proteome</keyword>
<keyword evidence="1" id="KW-0175">Coiled coil</keyword>